<protein>
    <submittedName>
        <fullName evidence="3">Homospermidine synthase</fullName>
    </submittedName>
</protein>
<gene>
    <name evidence="3" type="ORF">H8N03_09410</name>
</gene>
<accession>A0A923SAV7</accession>
<evidence type="ECO:0000259" key="1">
    <source>
        <dbReference type="Pfam" id="PF03435"/>
    </source>
</evidence>
<dbReference type="InterPro" id="IPR023181">
    <property type="entry name" value="Homospermid_syn-like_C"/>
</dbReference>
<organism evidence="3 4">
    <name type="scientific">Ramlibacter cellulosilyticus</name>
    <dbReference type="NCBI Taxonomy" id="2764187"/>
    <lineage>
        <taxon>Bacteria</taxon>
        <taxon>Pseudomonadati</taxon>
        <taxon>Pseudomonadota</taxon>
        <taxon>Betaproteobacteria</taxon>
        <taxon>Burkholderiales</taxon>
        <taxon>Comamonadaceae</taxon>
        <taxon>Ramlibacter</taxon>
    </lineage>
</organism>
<dbReference type="Gene3D" id="3.30.360.30">
    <property type="entry name" value="homospermidine synthase like"/>
    <property type="match status" value="1"/>
</dbReference>
<dbReference type="Pfam" id="PF16653">
    <property type="entry name" value="Sacchrp_dh_C"/>
    <property type="match status" value="1"/>
</dbReference>
<feature type="domain" description="Saccharopine dehydrogenase-like C-terminal" evidence="2">
    <location>
        <begin position="157"/>
        <end position="438"/>
    </location>
</feature>
<dbReference type="EMBL" id="JACORT010000003">
    <property type="protein sequence ID" value="MBC5783159.1"/>
    <property type="molecule type" value="Genomic_DNA"/>
</dbReference>
<dbReference type="RefSeq" id="WP_187075909.1">
    <property type="nucleotide sequence ID" value="NZ_JACORT010000003.1"/>
</dbReference>
<sequence length="472" mass="52186">MGGPRSPVSFGGRVVIVGFGSIAQGLVPLLFQALGVQPSQVLVVTGVPDRQGVARALGIELRVHRLTQANHAQVLRPLLRAGDFLLNLAVDVCSLDLVRLCHSCGAFYLDADNQPWPGRYENAALPPSQRSNYALREEMLAYGRDHPHAPTACITQGANPGLVNSFLKVALLAMAADLRVDVRTPENRREWAALARRLDVKVIHVAERDTQTTPQRRRRGEFVNTWSVDAFVDEGLQPAELGWGTHERHWPPDAQRHGYGCDAAILLDRPGMGTRVRSWAPLEGPYQGFLVTHAESISIADFLTVREAGQVAYRPTVHYAYHPCDDAVASIHELAGRHWRLQGRQRILREEISEGRDELGVLLMGNARGVYWYGSRLAIEQARALLPFNNATSLQVAAGILGAMVWALQNPERGVVEPDAVDHRVVMEAAMPWLGEVVGVWGDWTPLKDRSPLFPEPRDGGDPWQFVNFRVG</sequence>
<feature type="domain" description="Saccharopine dehydrogenase NADP binding" evidence="1">
    <location>
        <begin position="14"/>
        <end position="151"/>
    </location>
</feature>
<dbReference type="InterPro" id="IPR032095">
    <property type="entry name" value="Sacchrp_dh-like_C"/>
</dbReference>
<dbReference type="InterPro" id="IPR005097">
    <property type="entry name" value="Sacchrp_dh_NADP-bd"/>
</dbReference>
<name>A0A923SAV7_9BURK</name>
<evidence type="ECO:0000313" key="4">
    <source>
        <dbReference type="Proteomes" id="UP000608513"/>
    </source>
</evidence>
<comment type="caution">
    <text evidence="3">The sequence shown here is derived from an EMBL/GenBank/DDBJ whole genome shotgun (WGS) entry which is preliminary data.</text>
</comment>
<proteinExistence type="predicted"/>
<dbReference type="Pfam" id="PF03435">
    <property type="entry name" value="Sacchrp_dh_NADP"/>
    <property type="match status" value="1"/>
</dbReference>
<evidence type="ECO:0000313" key="3">
    <source>
        <dbReference type="EMBL" id="MBC5783159.1"/>
    </source>
</evidence>
<keyword evidence="4" id="KW-1185">Reference proteome</keyword>
<dbReference type="Gene3D" id="3.40.50.720">
    <property type="entry name" value="NAD(P)-binding Rossmann-like Domain"/>
    <property type="match status" value="1"/>
</dbReference>
<evidence type="ECO:0000259" key="2">
    <source>
        <dbReference type="Pfam" id="PF16653"/>
    </source>
</evidence>
<reference evidence="3" key="1">
    <citation type="submission" date="2020-08" db="EMBL/GenBank/DDBJ databases">
        <title>Ramlibacter sp. USB13 16S ribosomal RNA gene genome sequencing and assembly.</title>
        <authorList>
            <person name="Kang M."/>
        </authorList>
    </citation>
    <scope>NUCLEOTIDE SEQUENCE</scope>
    <source>
        <strain evidence="3">USB13</strain>
    </source>
</reference>
<dbReference type="Proteomes" id="UP000608513">
    <property type="component" value="Unassembled WGS sequence"/>
</dbReference>
<dbReference type="AlphaFoldDB" id="A0A923SAV7"/>